<reference evidence="1" key="1">
    <citation type="journal article" date="2014" name="Front. Microbiol.">
        <title>High frequency of phylogenetically diverse reductive dehalogenase-homologous genes in deep subseafloor sedimentary metagenomes.</title>
        <authorList>
            <person name="Kawai M."/>
            <person name="Futagami T."/>
            <person name="Toyoda A."/>
            <person name="Takaki Y."/>
            <person name="Nishi S."/>
            <person name="Hori S."/>
            <person name="Arai W."/>
            <person name="Tsubouchi T."/>
            <person name="Morono Y."/>
            <person name="Uchiyama I."/>
            <person name="Ito T."/>
            <person name="Fujiyama A."/>
            <person name="Inagaki F."/>
            <person name="Takami H."/>
        </authorList>
    </citation>
    <scope>NUCLEOTIDE SEQUENCE</scope>
    <source>
        <strain evidence="1">Expedition CK06-06</strain>
    </source>
</reference>
<proteinExistence type="predicted"/>
<name>X1G834_9ZZZZ</name>
<protein>
    <submittedName>
        <fullName evidence="1">Uncharacterized protein</fullName>
    </submittedName>
</protein>
<organism evidence="1">
    <name type="scientific">marine sediment metagenome</name>
    <dbReference type="NCBI Taxonomy" id="412755"/>
    <lineage>
        <taxon>unclassified sequences</taxon>
        <taxon>metagenomes</taxon>
        <taxon>ecological metagenomes</taxon>
    </lineage>
</organism>
<dbReference type="AlphaFoldDB" id="X1G834"/>
<evidence type="ECO:0000313" key="1">
    <source>
        <dbReference type="EMBL" id="GAH29193.1"/>
    </source>
</evidence>
<sequence>WTGPINGKMTTRRLSEEDAKECQKKIENYKILQKKIKELLNDELKNAPWETKKIK</sequence>
<gene>
    <name evidence="1" type="ORF">S01H4_65813</name>
</gene>
<dbReference type="EMBL" id="BART01040432">
    <property type="protein sequence ID" value="GAH29193.1"/>
    <property type="molecule type" value="Genomic_DNA"/>
</dbReference>
<comment type="caution">
    <text evidence="1">The sequence shown here is derived from an EMBL/GenBank/DDBJ whole genome shotgun (WGS) entry which is preliminary data.</text>
</comment>
<accession>X1G834</accession>
<feature type="non-terminal residue" evidence="1">
    <location>
        <position position="1"/>
    </location>
</feature>